<gene>
    <name evidence="6" type="ORF">DJ533_03685</name>
</gene>
<dbReference type="RefSeq" id="WP_065993293.1">
    <property type="nucleotide sequence ID" value="NZ_CP029397.2"/>
</dbReference>
<dbReference type="Pfam" id="PF04828">
    <property type="entry name" value="GFA"/>
    <property type="match status" value="1"/>
</dbReference>
<dbReference type="KEGG" id="adv:DJ533_03685"/>
<sequence length="139" mass="15373">MSVKYSGGCLCGAVRYHAEVEPKVSFNCHCRDCQKSSGGAYAPIAFFAQSQLNIQGDVKYYQSLGVSGKMIKRGFCGNCGSNLFGLPEIAAELISIRAGTLDDPNMFRPKFEIFTSHASQWDILNQDIQHFTHAIEKKK</sequence>
<keyword evidence="2" id="KW-0479">Metal-binding</keyword>
<dbReference type="Proteomes" id="UP000245977">
    <property type="component" value="Chromosome"/>
</dbReference>
<dbReference type="AlphaFoldDB" id="A0A2S2F9Y0"/>
<dbReference type="EMBL" id="CP029397">
    <property type="protein sequence ID" value="AWL27759.1"/>
    <property type="molecule type" value="Genomic_DNA"/>
</dbReference>
<reference evidence="6" key="1">
    <citation type="submission" date="2019-08" db="EMBL/GenBank/DDBJ databases">
        <title>The complete genome of Acinetobacter defluvii strain WCHAD010030.</title>
        <authorList>
            <person name="Hu Y."/>
            <person name="Qin J."/>
            <person name="Feng Y."/>
            <person name="Zong Z."/>
        </authorList>
    </citation>
    <scope>NUCLEOTIDE SEQUENCE</scope>
    <source>
        <strain evidence="6">WCHA30</strain>
    </source>
</reference>
<feature type="domain" description="CENP-V/GFA" evidence="5">
    <location>
        <begin position="5"/>
        <end position="122"/>
    </location>
</feature>
<dbReference type="SUPFAM" id="SSF51316">
    <property type="entry name" value="Mss4-like"/>
    <property type="match status" value="1"/>
</dbReference>
<evidence type="ECO:0000256" key="2">
    <source>
        <dbReference type="ARBA" id="ARBA00022723"/>
    </source>
</evidence>
<evidence type="ECO:0000259" key="5">
    <source>
        <dbReference type="PROSITE" id="PS51891"/>
    </source>
</evidence>
<evidence type="ECO:0000256" key="1">
    <source>
        <dbReference type="ARBA" id="ARBA00005495"/>
    </source>
</evidence>
<dbReference type="InterPro" id="IPR006913">
    <property type="entry name" value="CENP-V/GFA"/>
</dbReference>
<evidence type="ECO:0000256" key="4">
    <source>
        <dbReference type="ARBA" id="ARBA00023239"/>
    </source>
</evidence>
<protein>
    <submittedName>
        <fullName evidence="6">GFA family protein</fullName>
    </submittedName>
</protein>
<dbReference type="STRING" id="1871111.GCA_001704615_02191"/>
<comment type="similarity">
    <text evidence="1">Belongs to the Gfa family.</text>
</comment>
<evidence type="ECO:0000313" key="7">
    <source>
        <dbReference type="Proteomes" id="UP000245977"/>
    </source>
</evidence>
<organism evidence="6 7">
    <name type="scientific">Acinetobacter defluvii</name>
    <dbReference type="NCBI Taxonomy" id="1871111"/>
    <lineage>
        <taxon>Bacteria</taxon>
        <taxon>Pseudomonadati</taxon>
        <taxon>Pseudomonadota</taxon>
        <taxon>Gammaproteobacteria</taxon>
        <taxon>Moraxellales</taxon>
        <taxon>Moraxellaceae</taxon>
        <taxon>Acinetobacter</taxon>
    </lineage>
</organism>
<evidence type="ECO:0000313" key="6">
    <source>
        <dbReference type="EMBL" id="AWL27759.1"/>
    </source>
</evidence>
<keyword evidence="4" id="KW-0456">Lyase</keyword>
<dbReference type="OrthoDB" id="7765631at2"/>
<dbReference type="GO" id="GO:0046872">
    <property type="term" value="F:metal ion binding"/>
    <property type="evidence" value="ECO:0007669"/>
    <property type="project" value="UniProtKB-KW"/>
</dbReference>
<dbReference type="PROSITE" id="PS51891">
    <property type="entry name" value="CENP_V_GFA"/>
    <property type="match status" value="1"/>
</dbReference>
<dbReference type="Gene3D" id="3.90.1590.10">
    <property type="entry name" value="glutathione-dependent formaldehyde- activating enzyme (gfa)"/>
    <property type="match status" value="1"/>
</dbReference>
<name>A0A2S2F9Y0_9GAMM</name>
<proteinExistence type="inferred from homology"/>
<keyword evidence="7" id="KW-1185">Reference proteome</keyword>
<dbReference type="GO" id="GO:0016846">
    <property type="term" value="F:carbon-sulfur lyase activity"/>
    <property type="evidence" value="ECO:0007669"/>
    <property type="project" value="InterPro"/>
</dbReference>
<dbReference type="InterPro" id="IPR011057">
    <property type="entry name" value="Mss4-like_sf"/>
</dbReference>
<evidence type="ECO:0000256" key="3">
    <source>
        <dbReference type="ARBA" id="ARBA00022833"/>
    </source>
</evidence>
<keyword evidence="3" id="KW-0862">Zinc</keyword>
<dbReference type="PANTHER" id="PTHR33337">
    <property type="entry name" value="GFA DOMAIN-CONTAINING PROTEIN"/>
    <property type="match status" value="1"/>
</dbReference>
<dbReference type="PANTHER" id="PTHR33337:SF40">
    <property type="entry name" value="CENP-V_GFA DOMAIN-CONTAINING PROTEIN-RELATED"/>
    <property type="match status" value="1"/>
</dbReference>
<accession>A0A2S2F9Y0</accession>